<evidence type="ECO:0000313" key="1">
    <source>
        <dbReference type="EMBL" id="OCB07010.1"/>
    </source>
</evidence>
<reference evidence="1" key="1">
    <citation type="submission" date="2011-11" db="EMBL/GenBank/DDBJ databases">
        <title>The Genome Sequence of Tetrahymena thermophila SB210.</title>
        <authorList>
            <consortium name="The Broad Institute Genome Sequencing Platform"/>
            <person name="Russ C."/>
            <person name="Coyne R.S."/>
            <person name="Orias E."/>
            <person name="Taverna S.D."/>
            <person name="Papazyan R."/>
            <person name="Young S.K."/>
            <person name="Zeng Q."/>
            <person name="Gargeya S."/>
            <person name="Fitzgerald M."/>
            <person name="Haas B."/>
            <person name="Abouelleil A."/>
            <person name="Alvarado L."/>
            <person name="Arachchi H.M."/>
            <person name="Berlin A."/>
            <person name="Brown A."/>
            <person name="Chapman S.B."/>
            <person name="Chen Z."/>
            <person name="Dunbar C."/>
            <person name="Freedman E."/>
            <person name="Gearin G."/>
            <person name="Goldberg J."/>
            <person name="Griggs A."/>
            <person name="Gujja S."/>
            <person name="Heiman D."/>
            <person name="Howarth C."/>
            <person name="Lui A."/>
            <person name="MacDonald P.J.P."/>
            <person name="Montmayeur A."/>
            <person name="Murphy C."/>
            <person name="Neiman D."/>
            <person name="Pearson M."/>
            <person name="Priest M."/>
            <person name="Roberts A."/>
            <person name="Saif S."/>
            <person name="Shea T."/>
            <person name="Sisk P."/>
            <person name="Stolte C."/>
            <person name="Sykes S."/>
            <person name="Wortman J."/>
            <person name="Nusbaum C."/>
            <person name="Birren B."/>
        </authorList>
    </citation>
    <scope>NUCLEOTIDE SEQUENCE [LARGE SCALE GENOMIC DNA]</scope>
    <source>
        <strain evidence="1">SB210</strain>
    </source>
</reference>
<protein>
    <submittedName>
        <fullName evidence="1">Uncharacterized protein</fullName>
    </submittedName>
</protein>
<accession>A0A1B9C2A0</accession>
<gene>
    <name evidence="1" type="ORF">TTHMIC_00036</name>
</gene>
<sequence>MSNLDPNQRNPLFIKYKTMIEEKDPEFAQITQDFKAQEIQPEELKNALYVKKQRYMSELQQRLRQKHLFINTMNNFKDTFYKLHRYQQKILHQFYINHKTFNYHQENCSLDTPIYQLLQNLSNFILYFSLK</sequence>
<dbReference type="EMBL" id="JH659862">
    <property type="protein sequence ID" value="OCB07010.1"/>
    <property type="molecule type" value="Genomic_DNA"/>
</dbReference>
<dbReference type="AlphaFoldDB" id="A0A1B9C2A0"/>
<name>A0A1B9C2A0_TETTS</name>
<dbReference type="Proteomes" id="UP000242602">
    <property type="component" value="Unassembled WGS sequence"/>
</dbReference>
<organism evidence="1">
    <name type="scientific">Tetrahymena thermophila (strain SB210)</name>
    <dbReference type="NCBI Taxonomy" id="312017"/>
    <lineage>
        <taxon>Eukaryota</taxon>
        <taxon>Sar</taxon>
        <taxon>Alveolata</taxon>
        <taxon>Ciliophora</taxon>
        <taxon>Intramacronucleata</taxon>
        <taxon>Oligohymenophorea</taxon>
        <taxon>Hymenostomatida</taxon>
        <taxon>Tetrahymenina</taxon>
        <taxon>Tetrahymenidae</taxon>
        <taxon>Tetrahymena</taxon>
    </lineage>
</organism>
<reference evidence="1" key="2">
    <citation type="submission" date="2016-07" db="EMBL/GenBank/DDBJ databases">
        <authorList>
            <person name="Coyne R.S."/>
            <person name="Hamilton E.P."/>
            <person name="Orias E."/>
            <person name="Russ C."/>
            <person name="Kapusta A."/>
            <person name="Bidwell S.L."/>
            <person name="Krishnakumar V."/>
            <person name="Zafar N."/>
            <person name="Tang H."/>
            <person name="Hadjithomas M."/>
        </authorList>
    </citation>
    <scope>NUCLEOTIDE SEQUENCE [LARGE SCALE GENOMIC DNA]</scope>
    <source>
        <strain evidence="1">SB210</strain>
    </source>
</reference>
<proteinExistence type="predicted"/>